<comment type="caution">
    <text evidence="8">The sequence shown here is derived from an EMBL/GenBank/DDBJ whole genome shotgun (WGS) entry which is preliminary data.</text>
</comment>
<dbReference type="InterPro" id="IPR030678">
    <property type="entry name" value="Peptide/Ni-bd"/>
</dbReference>
<feature type="compositionally biased region" description="Basic and acidic residues" evidence="5">
    <location>
        <begin position="30"/>
        <end position="47"/>
    </location>
</feature>
<keyword evidence="9" id="KW-1185">Reference proteome</keyword>
<gene>
    <name evidence="8" type="ORF">JK635_09230</name>
</gene>
<keyword evidence="4 6" id="KW-0732">Signal</keyword>
<dbReference type="PANTHER" id="PTHR30290:SF9">
    <property type="entry name" value="OLIGOPEPTIDE-BINDING PROTEIN APPA"/>
    <property type="match status" value="1"/>
</dbReference>
<evidence type="ECO:0000256" key="3">
    <source>
        <dbReference type="ARBA" id="ARBA00022448"/>
    </source>
</evidence>
<dbReference type="Gene3D" id="3.40.190.10">
    <property type="entry name" value="Periplasmic binding protein-like II"/>
    <property type="match status" value="1"/>
</dbReference>
<sequence length="599" mass="67497">MKKKHLFKFFSLLVVLGLLLSACSSNSSGGKKDGKKSTTSTEKAKEDIGQFPKEVKNDNKVVEDGTLNYGLVYDTPFEGTLNYAFYQGDEDAKVLQFFDIPLFTINEDYEMTNDGPATYELSKDHKTITVKIKDNVNWSDGKPVTAEDYEYSFLVIGNKDYTGVRYGDALMQSIVGMKEYHAGKAKRISGIKIIDDKTLSITFEKANPALLTGLWSYAMPKHYLGDVPIKDLAKSDKIHKKPIGFGPFKIKKIVPGESVEFERNDDFYAGKPKLKSIVLKVVNPKVILQAMKKGEVDVAEFPTDQYAAAKGSKNFQFIGKIDLAYNYIGFKLGHWDAKKGENVMDNPKFQDKRLRQAMAYALDNKTVGEKLYHGLRFPATSLIPPSFPSWYDENANGATYDPEKAKKLLDEAGYKDVDKDGLREDPKGKKFKINFLSMSGGDIAEPLAKFYIQCWKDVGLDVQLVDGRLAEFNSFYKMVQEDNPKVDVFAAAWGTGTDVDPYGLYGRDANFNYSRFVSEKNDQLLADGHSEQAFDHNYRKKVYDEWQAYMNDEMPVIPTLFRSIIYSVNNRVTGLNADHEIDALGWFNVGVTSETPEVN</sequence>
<organism evidence="8 9">
    <name type="scientific">Neobacillus paridis</name>
    <dbReference type="NCBI Taxonomy" id="2803862"/>
    <lineage>
        <taxon>Bacteria</taxon>
        <taxon>Bacillati</taxon>
        <taxon>Bacillota</taxon>
        <taxon>Bacilli</taxon>
        <taxon>Bacillales</taxon>
        <taxon>Bacillaceae</taxon>
        <taxon>Neobacillus</taxon>
    </lineage>
</organism>
<reference evidence="8 9" key="1">
    <citation type="submission" date="2021-01" db="EMBL/GenBank/DDBJ databases">
        <title>Genome public.</title>
        <authorList>
            <person name="Liu C."/>
            <person name="Sun Q."/>
        </authorList>
    </citation>
    <scope>NUCLEOTIDE SEQUENCE [LARGE SCALE GENOMIC DNA]</scope>
    <source>
        <strain evidence="8 9">YIM B02564</strain>
    </source>
</reference>
<feature type="domain" description="Solute-binding protein family 5" evidence="7">
    <location>
        <begin position="119"/>
        <end position="507"/>
    </location>
</feature>
<dbReference type="CDD" id="cd08510">
    <property type="entry name" value="PBP2_Lactococcal_OppA_like"/>
    <property type="match status" value="1"/>
</dbReference>
<dbReference type="InterPro" id="IPR000914">
    <property type="entry name" value="SBP_5_dom"/>
</dbReference>
<comment type="subcellular location">
    <subcellularLocation>
        <location evidence="1">Cell membrane</location>
        <topology evidence="1">Lipid-anchor</topology>
    </subcellularLocation>
</comment>
<dbReference type="InterPro" id="IPR050034">
    <property type="entry name" value="Opp4A"/>
</dbReference>
<name>A0ABS1TQ62_9BACI</name>
<dbReference type="PANTHER" id="PTHR30290">
    <property type="entry name" value="PERIPLASMIC BINDING COMPONENT OF ABC TRANSPORTER"/>
    <property type="match status" value="1"/>
</dbReference>
<keyword evidence="3" id="KW-0813">Transport</keyword>
<evidence type="ECO:0000256" key="4">
    <source>
        <dbReference type="ARBA" id="ARBA00022729"/>
    </source>
</evidence>
<evidence type="ECO:0000256" key="5">
    <source>
        <dbReference type="SAM" id="MobiDB-lite"/>
    </source>
</evidence>
<dbReference type="Gene3D" id="3.10.105.10">
    <property type="entry name" value="Dipeptide-binding Protein, Domain 3"/>
    <property type="match status" value="1"/>
</dbReference>
<dbReference type="PROSITE" id="PS51257">
    <property type="entry name" value="PROKAR_LIPOPROTEIN"/>
    <property type="match status" value="1"/>
</dbReference>
<dbReference type="SUPFAM" id="SSF53850">
    <property type="entry name" value="Periplasmic binding protein-like II"/>
    <property type="match status" value="1"/>
</dbReference>
<evidence type="ECO:0000259" key="7">
    <source>
        <dbReference type="Pfam" id="PF00496"/>
    </source>
</evidence>
<comment type="similarity">
    <text evidence="2">Belongs to the bacterial solute-binding protein 5 family.</text>
</comment>
<dbReference type="InterPro" id="IPR039424">
    <property type="entry name" value="SBP_5"/>
</dbReference>
<evidence type="ECO:0000313" key="9">
    <source>
        <dbReference type="Proteomes" id="UP000623967"/>
    </source>
</evidence>
<feature type="chain" id="PRO_5046580709" evidence="6">
    <location>
        <begin position="28"/>
        <end position="599"/>
    </location>
</feature>
<evidence type="ECO:0000256" key="2">
    <source>
        <dbReference type="ARBA" id="ARBA00005695"/>
    </source>
</evidence>
<dbReference type="InterPro" id="IPR023765">
    <property type="entry name" value="SBP_5_CS"/>
</dbReference>
<feature type="signal peptide" evidence="6">
    <location>
        <begin position="1"/>
        <end position="27"/>
    </location>
</feature>
<evidence type="ECO:0000256" key="6">
    <source>
        <dbReference type="SAM" id="SignalP"/>
    </source>
</evidence>
<protein>
    <submittedName>
        <fullName evidence="8">Oligopeptide ABC transporter substrate-binding protein</fullName>
    </submittedName>
</protein>
<dbReference type="PIRSF" id="PIRSF002741">
    <property type="entry name" value="MppA"/>
    <property type="match status" value="1"/>
</dbReference>
<evidence type="ECO:0000313" key="8">
    <source>
        <dbReference type="EMBL" id="MBL4952391.1"/>
    </source>
</evidence>
<accession>A0ABS1TQ62</accession>
<dbReference type="NCBIfam" id="NF045467">
    <property type="entry name" value="Opp4A"/>
    <property type="match status" value="1"/>
</dbReference>
<dbReference type="PROSITE" id="PS01040">
    <property type="entry name" value="SBP_BACTERIAL_5"/>
    <property type="match status" value="1"/>
</dbReference>
<dbReference type="Pfam" id="PF00496">
    <property type="entry name" value="SBP_bac_5"/>
    <property type="match status" value="1"/>
</dbReference>
<dbReference type="Proteomes" id="UP000623967">
    <property type="component" value="Unassembled WGS sequence"/>
</dbReference>
<evidence type="ECO:0000256" key="1">
    <source>
        <dbReference type="ARBA" id="ARBA00004193"/>
    </source>
</evidence>
<proteinExistence type="inferred from homology"/>
<feature type="region of interest" description="Disordered" evidence="5">
    <location>
        <begin position="25"/>
        <end position="47"/>
    </location>
</feature>
<dbReference type="EMBL" id="JAESWB010000168">
    <property type="protein sequence ID" value="MBL4952391.1"/>
    <property type="molecule type" value="Genomic_DNA"/>
</dbReference>
<dbReference type="RefSeq" id="WP_202653665.1">
    <property type="nucleotide sequence ID" value="NZ_JAESWB010000168.1"/>
</dbReference>